<dbReference type="InterPro" id="IPR032675">
    <property type="entry name" value="LRR_dom_sf"/>
</dbReference>
<proteinExistence type="predicted"/>
<name>A0A553P690_TIGCA</name>
<evidence type="ECO:0000313" key="2">
    <source>
        <dbReference type="EMBL" id="TRY73207.1"/>
    </source>
</evidence>
<evidence type="ECO:0000313" key="3">
    <source>
        <dbReference type="Proteomes" id="UP000318571"/>
    </source>
</evidence>
<feature type="region of interest" description="Disordered" evidence="1">
    <location>
        <begin position="360"/>
        <end position="393"/>
    </location>
</feature>
<dbReference type="STRING" id="6832.A0A553P690"/>
<protein>
    <recommendedName>
        <fullName evidence="4">U2A'/phosphoprotein 32 family A C-terminal domain-containing protein</fullName>
    </recommendedName>
</protein>
<dbReference type="PANTHER" id="PTHR22708">
    <property type="entry name" value="LEUCINE-RICH REPEAT-CONTAINING PROTEIN 56"/>
    <property type="match status" value="1"/>
</dbReference>
<feature type="compositionally biased region" description="Acidic residues" evidence="1">
    <location>
        <begin position="1"/>
        <end position="37"/>
    </location>
</feature>
<gene>
    <name evidence="2" type="ORF">TCAL_05482</name>
</gene>
<dbReference type="Gene3D" id="3.80.10.10">
    <property type="entry name" value="Ribonuclease Inhibitor"/>
    <property type="match status" value="1"/>
</dbReference>
<feature type="compositionally biased region" description="Acidic residues" evidence="1">
    <location>
        <begin position="378"/>
        <end position="387"/>
    </location>
</feature>
<sequence length="528" mass="58925">MEEQEEQAGEDTLTEGEDWESENDEVEVDTSNDEQENSDYTNVGHGTSRTLPSTPQTYYGEERCSHIDQTWAGDIFVWKGHKQGRCTTFPQYQRVLLSPSKMTEVLSEQPFHSQSFSTLESQSLFLDFEQELNDLLNPVFSVVRRSSRRTSEVEHRVRSLSITPDTEYEGDGTVLCSNLNHAALCQLAGTSNLADLKTLSLCISCRSSFDNLSVLAQFTVNLTTLKLDHSKFQSMRTLGDDLPSLKTISVCDCGLTDLDGITSASNLITLVAANNFIEDLLPVTELRKMNVLDLQNNVIDSYDSVSFLFLCPNLETLVLKDNPVSEEPDYRARVFGILPSLKNLDVVVFPRVIKELCRQYRRPPNPDDESDGGNLLDLGDEPSEDQDEHTCSHQMKSIQEIKYNLEQKTIHLQRPVAENNRYPGKVVTLIEESPELVSSPDVDPIDMSSGSKKLLARRQSQDPLKLVPPEVPASPQTFDHSPNLASFMFNPTQPLFARSDSPLSIASLTCSASLSDSGIDSSKQNSEK</sequence>
<feature type="non-terminal residue" evidence="2">
    <location>
        <position position="528"/>
    </location>
</feature>
<dbReference type="SUPFAM" id="SSF52058">
    <property type="entry name" value="L domain-like"/>
    <property type="match status" value="1"/>
</dbReference>
<organism evidence="2 3">
    <name type="scientific">Tigriopus californicus</name>
    <name type="common">Marine copepod</name>
    <dbReference type="NCBI Taxonomy" id="6832"/>
    <lineage>
        <taxon>Eukaryota</taxon>
        <taxon>Metazoa</taxon>
        <taxon>Ecdysozoa</taxon>
        <taxon>Arthropoda</taxon>
        <taxon>Crustacea</taxon>
        <taxon>Multicrustacea</taxon>
        <taxon>Hexanauplia</taxon>
        <taxon>Copepoda</taxon>
        <taxon>Harpacticoida</taxon>
        <taxon>Harpacticidae</taxon>
        <taxon>Tigriopus</taxon>
    </lineage>
</organism>
<dbReference type="Pfam" id="PF14580">
    <property type="entry name" value="LRR_9"/>
    <property type="match status" value="1"/>
</dbReference>
<comment type="caution">
    <text evidence="2">The sequence shown here is derived from an EMBL/GenBank/DDBJ whole genome shotgun (WGS) entry which is preliminary data.</text>
</comment>
<feature type="region of interest" description="Disordered" evidence="1">
    <location>
        <begin position="1"/>
        <end position="54"/>
    </location>
</feature>
<evidence type="ECO:0008006" key="4">
    <source>
        <dbReference type="Google" id="ProtNLM"/>
    </source>
</evidence>
<keyword evidence="3" id="KW-1185">Reference proteome</keyword>
<accession>A0A553P690</accession>
<dbReference type="EMBL" id="VCGU01000007">
    <property type="protein sequence ID" value="TRY73207.1"/>
    <property type="molecule type" value="Genomic_DNA"/>
</dbReference>
<feature type="compositionally biased region" description="Polar residues" evidence="1">
    <location>
        <begin position="38"/>
        <end position="54"/>
    </location>
</feature>
<dbReference type="InterPro" id="IPR040091">
    <property type="entry name" value="LRRC56"/>
</dbReference>
<dbReference type="Proteomes" id="UP000318571">
    <property type="component" value="Chromosome 3"/>
</dbReference>
<reference evidence="2 3" key="1">
    <citation type="journal article" date="2018" name="Nat. Ecol. Evol.">
        <title>Genomic signatures of mitonuclear coevolution across populations of Tigriopus californicus.</title>
        <authorList>
            <person name="Barreto F.S."/>
            <person name="Watson E.T."/>
            <person name="Lima T.G."/>
            <person name="Willett C.S."/>
            <person name="Edmands S."/>
            <person name="Li W."/>
            <person name="Burton R.S."/>
        </authorList>
    </citation>
    <scope>NUCLEOTIDE SEQUENCE [LARGE SCALE GENOMIC DNA]</scope>
    <source>
        <strain evidence="2 3">San Diego</strain>
    </source>
</reference>
<dbReference type="AlphaFoldDB" id="A0A553P690"/>
<evidence type="ECO:0000256" key="1">
    <source>
        <dbReference type="SAM" id="MobiDB-lite"/>
    </source>
</evidence>
<dbReference type="PANTHER" id="PTHR22708:SF0">
    <property type="entry name" value="LEUCINE-RICH REPEAT-CONTAINING PROTEIN 56"/>
    <property type="match status" value="1"/>
</dbReference>